<comment type="caution">
    <text evidence="1">The sequence shown here is derived from an EMBL/GenBank/DDBJ whole genome shotgun (WGS) entry which is preliminary data.</text>
</comment>
<gene>
    <name evidence="1" type="ORF">E2F43_15980</name>
</gene>
<proteinExistence type="predicted"/>
<sequence length="224" mass="25149">MMSFFSTLQDSTCSEREQLLQNPLIAKALGGDVDRDLYVAFLSQAYHHVKHTTPLLMAAGSRISGNREWLRNALAEYIEEELGHQEWVLNDIRACGYDAEEVRRSRPNPETELMVAYAYHVIDRVNPVGFFGMVHVLEGTSVAMADEAAKCIARSTGLGSDAFSYLTSHGALDVQHVQFFENLMNRIDDPADQEDIIHCAKMFYRLYGDVYSGVDPRDARPLAA</sequence>
<dbReference type="SUPFAM" id="SSF48613">
    <property type="entry name" value="Heme oxygenase-like"/>
    <property type="match status" value="1"/>
</dbReference>
<evidence type="ECO:0000313" key="2">
    <source>
        <dbReference type="Proteomes" id="UP000295554"/>
    </source>
</evidence>
<accession>A0A4R5LNI8</accession>
<dbReference type="Gene3D" id="1.20.910.10">
    <property type="entry name" value="Heme oxygenase-like"/>
    <property type="match status" value="1"/>
</dbReference>
<protein>
    <submittedName>
        <fullName evidence="1">Iron-containing redox enzyme family protein</fullName>
    </submittedName>
</protein>
<name>A0A4R5LNI8_9GAMM</name>
<dbReference type="Pfam" id="PF14518">
    <property type="entry name" value="Haem_oxygenas_2"/>
    <property type="match status" value="1"/>
</dbReference>
<keyword evidence="2" id="KW-1185">Reference proteome</keyword>
<dbReference type="AlphaFoldDB" id="A0A4R5LNI8"/>
<reference evidence="1 2" key="1">
    <citation type="submission" date="2019-03" db="EMBL/GenBank/DDBJ databases">
        <title>Seongchinamella monodicae gen. nov., sp. nov., a novel member of the Gammaproteobacteria isolated from a tidal mudflat of beach.</title>
        <authorList>
            <person name="Yang H.G."/>
            <person name="Kang J.W."/>
            <person name="Lee S.D."/>
        </authorList>
    </citation>
    <scope>NUCLEOTIDE SEQUENCE [LARGE SCALE GENOMIC DNA]</scope>
    <source>
        <strain evidence="1 2">GH4-78</strain>
    </source>
</reference>
<organism evidence="1 2">
    <name type="scientific">Seongchinamella unica</name>
    <dbReference type="NCBI Taxonomy" id="2547392"/>
    <lineage>
        <taxon>Bacteria</taxon>
        <taxon>Pseudomonadati</taxon>
        <taxon>Pseudomonadota</taxon>
        <taxon>Gammaproteobacteria</taxon>
        <taxon>Cellvibrionales</taxon>
        <taxon>Halieaceae</taxon>
        <taxon>Seongchinamella</taxon>
    </lineage>
</organism>
<evidence type="ECO:0000313" key="1">
    <source>
        <dbReference type="EMBL" id="TDG11866.1"/>
    </source>
</evidence>
<dbReference type="Proteomes" id="UP000295554">
    <property type="component" value="Unassembled WGS sequence"/>
</dbReference>
<dbReference type="OrthoDB" id="5177824at2"/>
<dbReference type="EMBL" id="SMSE01000004">
    <property type="protein sequence ID" value="TDG11866.1"/>
    <property type="molecule type" value="Genomic_DNA"/>
</dbReference>
<dbReference type="SMART" id="SM01236">
    <property type="entry name" value="Haem_oxygenase_2"/>
    <property type="match status" value="1"/>
</dbReference>
<dbReference type="InterPro" id="IPR016084">
    <property type="entry name" value="Haem_Oase-like_multi-hlx"/>
</dbReference>